<organism evidence="1 2">
    <name type="scientific">Capnocytophaga bilenii</name>
    <dbReference type="NCBI Taxonomy" id="2819369"/>
    <lineage>
        <taxon>Bacteria</taxon>
        <taxon>Pseudomonadati</taxon>
        <taxon>Bacteroidota</taxon>
        <taxon>Flavobacteriia</taxon>
        <taxon>Flavobacteriales</taxon>
        <taxon>Flavobacteriaceae</taxon>
        <taxon>Capnocytophaga</taxon>
    </lineage>
</organism>
<keyword evidence="2" id="KW-1185">Reference proteome</keyword>
<dbReference type="PROSITE" id="PS51257">
    <property type="entry name" value="PROKAR_LIPOPROTEIN"/>
    <property type="match status" value="1"/>
</dbReference>
<accession>A0ABS3PUD5</accession>
<name>A0ABS3PUD5_9FLAO</name>
<evidence type="ECO:0008006" key="3">
    <source>
        <dbReference type="Google" id="ProtNLM"/>
    </source>
</evidence>
<dbReference type="Proteomes" id="UP000681610">
    <property type="component" value="Unassembled WGS sequence"/>
</dbReference>
<gene>
    <name evidence="1" type="ORF">J4N46_00370</name>
</gene>
<proteinExistence type="predicted"/>
<dbReference type="EMBL" id="JAGDYP010000001">
    <property type="protein sequence ID" value="MBO1882924.1"/>
    <property type="molecule type" value="Genomic_DNA"/>
</dbReference>
<sequence>MKKAIFLFSALVFFSCGKKEKVKVKAEKGGIDIVSNVYFNASKGLNDVKTVVVSKLNYKGDTIVELVPNIDVSDFIDHIYIIKDSLAFSINEENTQQIMFSNLPNMPSIPVNKKEQGAIFRLNYIPHFNERYDINDTILFKKEYKRFSVTDNENLTMYYVHPTDTILPYSIYPYAGDIYGGRVERVDMYNRKKDIFISVQLLMRNTWDKEAQDIFDFNNFLEKRK</sequence>
<evidence type="ECO:0000313" key="1">
    <source>
        <dbReference type="EMBL" id="MBO1882924.1"/>
    </source>
</evidence>
<evidence type="ECO:0000313" key="2">
    <source>
        <dbReference type="Proteomes" id="UP000681610"/>
    </source>
</evidence>
<reference evidence="1 2" key="1">
    <citation type="submission" date="2021-03" db="EMBL/GenBank/DDBJ databases">
        <title>Isolation and description of Capnocytophaga bilenii sp. nov., a novel Capnocytophaga species, isolated from a gingivitis subject.</title>
        <authorList>
            <person name="Antezack A."/>
            <person name="Monnet-Corti V."/>
            <person name="La Scola B."/>
        </authorList>
    </citation>
    <scope>NUCLEOTIDE SEQUENCE [LARGE SCALE GENOMIC DNA]</scope>
    <source>
        <strain evidence="1 2">Marseille-Q4570</strain>
    </source>
</reference>
<dbReference type="RefSeq" id="WP_208057414.1">
    <property type="nucleotide sequence ID" value="NZ_JAGDYP010000001.1"/>
</dbReference>
<comment type="caution">
    <text evidence="1">The sequence shown here is derived from an EMBL/GenBank/DDBJ whole genome shotgun (WGS) entry which is preliminary data.</text>
</comment>
<protein>
    <recommendedName>
        <fullName evidence="3">Lipoprotein</fullName>
    </recommendedName>
</protein>